<feature type="transmembrane region" description="Helical" evidence="1">
    <location>
        <begin position="475"/>
        <end position="492"/>
    </location>
</feature>
<organism evidence="2 3">
    <name type="scientific">Candidatus Uhrbacteria bacterium RIFCSPHIGHO2_02_FULL_57_19</name>
    <dbReference type="NCBI Taxonomy" id="1802391"/>
    <lineage>
        <taxon>Bacteria</taxon>
        <taxon>Candidatus Uhriibacteriota</taxon>
    </lineage>
</organism>
<feature type="transmembrane region" description="Helical" evidence="1">
    <location>
        <begin position="172"/>
        <end position="190"/>
    </location>
</feature>
<name>A0A1F7U3A7_9BACT</name>
<feature type="transmembrane region" description="Helical" evidence="1">
    <location>
        <begin position="384"/>
        <end position="405"/>
    </location>
</feature>
<accession>A0A1F7U3A7</accession>
<keyword evidence="1" id="KW-0812">Transmembrane</keyword>
<dbReference type="EMBL" id="MGDZ01000052">
    <property type="protein sequence ID" value="OGL72750.1"/>
    <property type="molecule type" value="Genomic_DNA"/>
</dbReference>
<feature type="transmembrane region" description="Helical" evidence="1">
    <location>
        <begin position="197"/>
        <end position="216"/>
    </location>
</feature>
<gene>
    <name evidence="2" type="ORF">A3D72_04255</name>
</gene>
<keyword evidence="1" id="KW-1133">Transmembrane helix</keyword>
<evidence type="ECO:0000256" key="1">
    <source>
        <dbReference type="SAM" id="Phobius"/>
    </source>
</evidence>
<feature type="transmembrane region" description="Helical" evidence="1">
    <location>
        <begin position="88"/>
        <end position="109"/>
    </location>
</feature>
<evidence type="ECO:0000313" key="2">
    <source>
        <dbReference type="EMBL" id="OGL72750.1"/>
    </source>
</evidence>
<feature type="transmembrane region" description="Helical" evidence="1">
    <location>
        <begin position="267"/>
        <end position="288"/>
    </location>
</feature>
<evidence type="ECO:0008006" key="4">
    <source>
        <dbReference type="Google" id="ProtNLM"/>
    </source>
</evidence>
<dbReference type="Proteomes" id="UP000176303">
    <property type="component" value="Unassembled WGS sequence"/>
</dbReference>
<reference evidence="2 3" key="1">
    <citation type="journal article" date="2016" name="Nat. Commun.">
        <title>Thousands of microbial genomes shed light on interconnected biogeochemical processes in an aquifer system.</title>
        <authorList>
            <person name="Anantharaman K."/>
            <person name="Brown C.T."/>
            <person name="Hug L.A."/>
            <person name="Sharon I."/>
            <person name="Castelle C.J."/>
            <person name="Probst A.J."/>
            <person name="Thomas B.C."/>
            <person name="Singh A."/>
            <person name="Wilkins M.J."/>
            <person name="Karaoz U."/>
            <person name="Brodie E.L."/>
            <person name="Williams K.H."/>
            <person name="Hubbard S.S."/>
            <person name="Banfield J.F."/>
        </authorList>
    </citation>
    <scope>NUCLEOTIDE SEQUENCE [LARGE SCALE GENOMIC DNA]</scope>
</reference>
<feature type="transmembrane region" description="Helical" evidence="1">
    <location>
        <begin position="346"/>
        <end position="364"/>
    </location>
</feature>
<protein>
    <recommendedName>
        <fullName evidence="4">Glycosyltransferase RgtA/B/C/D-like domain-containing protein</fullName>
    </recommendedName>
</protein>
<keyword evidence="1" id="KW-0472">Membrane</keyword>
<proteinExistence type="predicted"/>
<feature type="transmembrane region" description="Helical" evidence="1">
    <location>
        <begin position="417"/>
        <end position="439"/>
    </location>
</feature>
<evidence type="ECO:0000313" key="3">
    <source>
        <dbReference type="Proteomes" id="UP000176303"/>
    </source>
</evidence>
<feature type="transmembrane region" description="Helical" evidence="1">
    <location>
        <begin position="451"/>
        <end position="468"/>
    </location>
</feature>
<feature type="transmembrane region" description="Helical" evidence="1">
    <location>
        <begin position="228"/>
        <end position="247"/>
    </location>
</feature>
<dbReference type="STRING" id="1802391.A3D72_04255"/>
<comment type="caution">
    <text evidence="2">The sequence shown here is derived from an EMBL/GenBank/DDBJ whole genome shotgun (WGS) entry which is preliminary data.</text>
</comment>
<sequence length="696" mass="77799">MRGISSVFRLYRTEIIRDLPLVTSGYETSVEIFFRLLAAGYRFAEVPTPLGLRQFGRSKLNYPREVRRHLRLIYSIVLGSLSPRGRPAYLRSWAPGLVAAAAIGIIYFLPNALVPAIQRTEGYDLGNYHPLSLNVPTLDELASYGSRIREVVDGHLSDGDAYLSEYKGRPTMWGNSFLATVIGVPIRLLGVRDPTPLFVFGDAVFPALVVLVWYGLLRGFMRDRWVAAAASFAVTAFPNLSAVRFGLSEPNIVGVFDLFARIFDPAFSRFQIPAPGMVVFVGFLWSLFSVLRNPSRPRVLFAGILLGLTYPTYFYYGAFSWISIGLLAVGFLASRSWQRLWPTLRVMMVGVVFTAPSIVKMIQIRSIPHVDELVARVGLEIGRIPRLSATSLVLVALLVSAFWVLGRRMNRAADAAVLSALLVATIVAVNLQLIVGYNIQPDHWGSRVNVYVYSFGIMVAIAWAWEAARKDGKTLRTAALLAAVFFFGIGLVEQTRSALINAPEYVIPGDVQQAFRWIDRNVPRDAVIVSPSTQTAVYIPFFTHINVYFAPSCYTLASNAEVRSRWLELVAAFGIPYETFRDALLGSPDFFVNPIRAYELDPSYMLFCDTYTRYQQNPYVGGDSRRPVPPEVAEDLLAAHQDALSAPVPSRLRFAFRADYVFFGPSEKLISTIRPERYENLTRVYENPGVAVYRID</sequence>
<dbReference type="AlphaFoldDB" id="A0A1F7U3A7"/>